<dbReference type="GO" id="GO:0055085">
    <property type="term" value="P:transmembrane transport"/>
    <property type="evidence" value="ECO:0007669"/>
    <property type="project" value="InterPro"/>
</dbReference>
<keyword evidence="6 7" id="KW-0472">Membrane</keyword>
<dbReference type="SUPFAM" id="SSF161098">
    <property type="entry name" value="MetI-like"/>
    <property type="match status" value="1"/>
</dbReference>
<dbReference type="InterPro" id="IPR000515">
    <property type="entry name" value="MetI-like"/>
</dbReference>
<evidence type="ECO:0000256" key="3">
    <source>
        <dbReference type="ARBA" id="ARBA00022475"/>
    </source>
</evidence>
<dbReference type="CDD" id="cd06261">
    <property type="entry name" value="TM_PBP2"/>
    <property type="match status" value="1"/>
</dbReference>
<proteinExistence type="inferred from homology"/>
<feature type="transmembrane region" description="Helical" evidence="7">
    <location>
        <begin position="193"/>
        <end position="215"/>
    </location>
</feature>
<keyword evidence="3" id="KW-1003">Cell membrane</keyword>
<dbReference type="AlphaFoldDB" id="A0A9D2QTN5"/>
<dbReference type="EMBL" id="DWUY01000045">
    <property type="protein sequence ID" value="HJD27771.1"/>
    <property type="molecule type" value="Genomic_DNA"/>
</dbReference>
<evidence type="ECO:0000259" key="8">
    <source>
        <dbReference type="PROSITE" id="PS50928"/>
    </source>
</evidence>
<dbReference type="InterPro" id="IPR035906">
    <property type="entry name" value="MetI-like_sf"/>
</dbReference>
<keyword evidence="5 7" id="KW-1133">Transmembrane helix</keyword>
<comment type="subcellular location">
    <subcellularLocation>
        <location evidence="1 7">Cell membrane</location>
        <topology evidence="1 7">Multi-pass membrane protein</topology>
    </subcellularLocation>
</comment>
<feature type="transmembrane region" description="Helical" evidence="7">
    <location>
        <begin position="248"/>
        <end position="269"/>
    </location>
</feature>
<evidence type="ECO:0000256" key="1">
    <source>
        <dbReference type="ARBA" id="ARBA00004651"/>
    </source>
</evidence>
<feature type="domain" description="ABC transmembrane type-1" evidence="8">
    <location>
        <begin position="83"/>
        <end position="269"/>
    </location>
</feature>
<reference evidence="9" key="1">
    <citation type="journal article" date="2021" name="PeerJ">
        <title>Extensive microbial diversity within the chicken gut microbiome revealed by metagenomics and culture.</title>
        <authorList>
            <person name="Gilroy R."/>
            <person name="Ravi A."/>
            <person name="Getino M."/>
            <person name="Pursley I."/>
            <person name="Horton D.L."/>
            <person name="Alikhan N.F."/>
            <person name="Baker D."/>
            <person name="Gharbi K."/>
            <person name="Hall N."/>
            <person name="Watson M."/>
            <person name="Adriaenssens E.M."/>
            <person name="Foster-Nyarko E."/>
            <person name="Jarju S."/>
            <person name="Secka A."/>
            <person name="Antonio M."/>
            <person name="Oren A."/>
            <person name="Chaudhuri R.R."/>
            <person name="La Ragione R."/>
            <person name="Hildebrand F."/>
            <person name="Pallen M.J."/>
        </authorList>
    </citation>
    <scope>NUCLEOTIDE SEQUENCE</scope>
    <source>
        <strain evidence="9">ChiBcec6-4105</strain>
    </source>
</reference>
<keyword evidence="4 7" id="KW-0812">Transmembrane</keyword>
<dbReference type="Gene3D" id="1.10.3720.10">
    <property type="entry name" value="MetI-like"/>
    <property type="match status" value="1"/>
</dbReference>
<dbReference type="PANTHER" id="PTHR43744:SF12">
    <property type="entry name" value="ABC TRANSPORTER PERMEASE PROTEIN MG189-RELATED"/>
    <property type="match status" value="1"/>
</dbReference>
<name>A0A9D2QTN5_9FIRM</name>
<feature type="transmembrane region" description="Helical" evidence="7">
    <location>
        <begin position="120"/>
        <end position="145"/>
    </location>
</feature>
<dbReference type="Proteomes" id="UP000823892">
    <property type="component" value="Unassembled WGS sequence"/>
</dbReference>
<accession>A0A9D2QTN5</accession>
<protein>
    <submittedName>
        <fullName evidence="9">Carbohydrate ABC transporter permease</fullName>
    </submittedName>
</protein>
<evidence type="ECO:0000313" key="9">
    <source>
        <dbReference type="EMBL" id="HJD27771.1"/>
    </source>
</evidence>
<reference evidence="9" key="2">
    <citation type="submission" date="2021-04" db="EMBL/GenBank/DDBJ databases">
        <authorList>
            <person name="Gilroy R."/>
        </authorList>
    </citation>
    <scope>NUCLEOTIDE SEQUENCE</scope>
    <source>
        <strain evidence="9">ChiBcec6-4105</strain>
    </source>
</reference>
<evidence type="ECO:0000256" key="4">
    <source>
        <dbReference type="ARBA" id="ARBA00022692"/>
    </source>
</evidence>
<comment type="caution">
    <text evidence="9">The sequence shown here is derived from an EMBL/GenBank/DDBJ whole genome shotgun (WGS) entry which is preliminary data.</text>
</comment>
<dbReference type="Pfam" id="PF00528">
    <property type="entry name" value="BPD_transp_1"/>
    <property type="match status" value="1"/>
</dbReference>
<evidence type="ECO:0000256" key="6">
    <source>
        <dbReference type="ARBA" id="ARBA00023136"/>
    </source>
</evidence>
<evidence type="ECO:0000256" key="5">
    <source>
        <dbReference type="ARBA" id="ARBA00022989"/>
    </source>
</evidence>
<dbReference type="PROSITE" id="PS50928">
    <property type="entry name" value="ABC_TM1"/>
    <property type="match status" value="1"/>
</dbReference>
<organism evidence="9 10">
    <name type="scientific">Candidatus Blautia avicola</name>
    <dbReference type="NCBI Taxonomy" id="2838483"/>
    <lineage>
        <taxon>Bacteria</taxon>
        <taxon>Bacillati</taxon>
        <taxon>Bacillota</taxon>
        <taxon>Clostridia</taxon>
        <taxon>Lachnospirales</taxon>
        <taxon>Lachnospiraceae</taxon>
        <taxon>Blautia</taxon>
    </lineage>
</organism>
<sequence length="283" mass="31930">MKTKRNPLIYVKTLCFLLLSLVILFPVLYSFTNSFMGQEEITEAYSGILGVGADVGFHMFPEHFTLEAYGNVMLDTPEYWLKFWKSLGMAGVIAMGQLLIGGMCGMAFAKYHFPGWKIFFFLFVIFLLLPVQVTLFPNFLVLSWLKLTGTWWALILPGIFSPFGVFLMTLIFQNVPTEILEAARLDGAGTLRIFANMMLPVAKPGAISLLILVFVDNWNMVEQPMVLLQYPWQYPLSVFLASVNTENFALQFVCGILSLVPVTLLFLFFHEELAEGISVSVSR</sequence>
<evidence type="ECO:0000256" key="7">
    <source>
        <dbReference type="RuleBase" id="RU363032"/>
    </source>
</evidence>
<feature type="transmembrane region" description="Helical" evidence="7">
    <location>
        <begin position="87"/>
        <end position="108"/>
    </location>
</feature>
<keyword evidence="2 7" id="KW-0813">Transport</keyword>
<comment type="similarity">
    <text evidence="7">Belongs to the binding-protein-dependent transport system permease family.</text>
</comment>
<feature type="transmembrane region" description="Helical" evidence="7">
    <location>
        <begin position="151"/>
        <end position="172"/>
    </location>
</feature>
<evidence type="ECO:0000256" key="2">
    <source>
        <dbReference type="ARBA" id="ARBA00022448"/>
    </source>
</evidence>
<dbReference type="PANTHER" id="PTHR43744">
    <property type="entry name" value="ABC TRANSPORTER PERMEASE PROTEIN MG189-RELATED-RELATED"/>
    <property type="match status" value="1"/>
</dbReference>
<evidence type="ECO:0000313" key="10">
    <source>
        <dbReference type="Proteomes" id="UP000823892"/>
    </source>
</evidence>
<dbReference type="GO" id="GO:0005886">
    <property type="term" value="C:plasma membrane"/>
    <property type="evidence" value="ECO:0007669"/>
    <property type="project" value="UniProtKB-SubCell"/>
</dbReference>
<gene>
    <name evidence="9" type="ORF">H9914_02050</name>
</gene>